<accession>A0A6A5VRA5</accession>
<keyword evidence="1" id="KW-0808">Transferase</keyword>
<feature type="compositionally biased region" description="Gly residues" evidence="3">
    <location>
        <begin position="951"/>
        <end position="974"/>
    </location>
</feature>
<keyword evidence="6" id="KW-1185">Reference proteome</keyword>
<sequence>MEEEEDFALAMQLQWQEENLEQFDIEGMSAKDLEDYMENYLKTQPMTSVGVPDEIIKKLASSSNDETESGDGVDNDDHSFVAFEKGKKAGAKKQQTERHTSWEILEKEITQLCKDDGAAYADSTPAATQSRTFSSLASWMAHVRAAKCKACRNSYFNSPFDVIDIFKDWLDGTGGYLSSQLLCKHCKMFACPSCAMSVPDKISWLKVHGNKVSWCCDDGRLLILWVILCGFDNHYCASKTKTTAPSAPSAPSAAVGSFKRVKTSAEEVPNKEKKQKGKDTASGRSGVGFGGDDDLSAMYQQIRRRDRRGWDYSDDLNRARKTQMKEDTFGSMTLKFLTGLAPERSRGTAFDDNPPGAVSSMLFESCILGYCASLLRNDSLDELDTRRMVYTDLFKLVTVLCTHPNTAGLIYNDHLVRSDGRTLATTSFQLFAGPPGEQGESVAKSARNLATQSSLLLKHAHMKDFTGEGSSIIQAAQAINQLWQILQSQISNQPASPSAPKSVAIPDPTADVPTKEILASHAYASQARHLVDPPRGRMKRLLTEITALNTGLPPGIYVRYASERPDVMKAIIIGASGTPYEHGIFEFDIFCGLDYPYKPPQVTFKTTGKGTAHFNPNLYKCGKVCLSLLGTWQGEPWKPGESTLLQVLISIQAMVLCEEPWFNEPGRELAYARNGTKISASRNYNNDIRALTVEHAITAYATSPPALWRDVVDYHFKANADSILETVQGWANEINNITEKHADDPYQMYNIQRGGSSLRMQLSSLQEAMDKYGASVVLKVKAPPPQTAQQLPRRSRFCVDPLHYSPLGLGHLASSMFGPPHPLPIPTAMQNASYTPVPGPPQSLFSSLVSPYQQSSVLVSPNPQAMPPFGDHPVYTPASASQEPDPGLSGLPYGYPSGPTMPLRGGRGGYYSNYAAPQIGRGGCGSQTNTPAVPQSARGGGALGPQVRGGIFRGGRGGPSDRGARGGGQGRGSG</sequence>
<proteinExistence type="predicted"/>
<dbReference type="PANTHER" id="PTHR46116">
    <property type="entry name" value="(E3-INDEPENDENT) E2 UBIQUITIN-CONJUGATING ENZYME"/>
    <property type="match status" value="1"/>
</dbReference>
<keyword evidence="2" id="KW-0833">Ubl conjugation pathway</keyword>
<feature type="compositionally biased region" description="Basic and acidic residues" evidence="3">
    <location>
        <begin position="263"/>
        <end position="281"/>
    </location>
</feature>
<dbReference type="Gene3D" id="3.10.110.10">
    <property type="entry name" value="Ubiquitin Conjugating Enzyme"/>
    <property type="match status" value="1"/>
</dbReference>
<gene>
    <name evidence="5" type="ORF">BU23DRAFT_550285</name>
</gene>
<evidence type="ECO:0000259" key="4">
    <source>
        <dbReference type="PROSITE" id="PS50127"/>
    </source>
</evidence>
<evidence type="ECO:0000256" key="2">
    <source>
        <dbReference type="ARBA" id="ARBA00022786"/>
    </source>
</evidence>
<dbReference type="PROSITE" id="PS50127">
    <property type="entry name" value="UBC_2"/>
    <property type="match status" value="1"/>
</dbReference>
<feature type="domain" description="UBC core" evidence="4">
    <location>
        <begin position="536"/>
        <end position="697"/>
    </location>
</feature>
<evidence type="ECO:0000313" key="5">
    <source>
        <dbReference type="EMBL" id="KAF1978222.1"/>
    </source>
</evidence>
<dbReference type="OrthoDB" id="47801at2759"/>
<name>A0A6A5VRA5_9PLEO</name>
<dbReference type="Proteomes" id="UP000800036">
    <property type="component" value="Unassembled WGS sequence"/>
</dbReference>
<dbReference type="CDD" id="cd23810">
    <property type="entry name" value="UBCc_BIRC6"/>
    <property type="match status" value="1"/>
</dbReference>
<dbReference type="PANTHER" id="PTHR46116:SF15">
    <property type="entry name" value="(E3-INDEPENDENT) E2 UBIQUITIN-CONJUGATING ENZYME"/>
    <property type="match status" value="1"/>
</dbReference>
<feature type="compositionally biased region" description="Low complexity" evidence="3">
    <location>
        <begin position="242"/>
        <end position="254"/>
    </location>
</feature>
<evidence type="ECO:0000256" key="3">
    <source>
        <dbReference type="SAM" id="MobiDB-lite"/>
    </source>
</evidence>
<feature type="region of interest" description="Disordered" evidence="3">
    <location>
        <begin position="861"/>
        <end position="894"/>
    </location>
</feature>
<dbReference type="SUPFAM" id="SSF54495">
    <property type="entry name" value="UBC-like"/>
    <property type="match status" value="1"/>
</dbReference>
<feature type="region of interest" description="Disordered" evidence="3">
    <location>
        <begin position="242"/>
        <end position="294"/>
    </location>
</feature>
<protein>
    <recommendedName>
        <fullName evidence="4">UBC core domain-containing protein</fullName>
    </recommendedName>
</protein>
<evidence type="ECO:0000313" key="6">
    <source>
        <dbReference type="Proteomes" id="UP000800036"/>
    </source>
</evidence>
<reference evidence="5" key="1">
    <citation type="journal article" date="2020" name="Stud. Mycol.">
        <title>101 Dothideomycetes genomes: a test case for predicting lifestyles and emergence of pathogens.</title>
        <authorList>
            <person name="Haridas S."/>
            <person name="Albert R."/>
            <person name="Binder M."/>
            <person name="Bloem J."/>
            <person name="Labutti K."/>
            <person name="Salamov A."/>
            <person name="Andreopoulos B."/>
            <person name="Baker S."/>
            <person name="Barry K."/>
            <person name="Bills G."/>
            <person name="Bluhm B."/>
            <person name="Cannon C."/>
            <person name="Castanera R."/>
            <person name="Culley D."/>
            <person name="Daum C."/>
            <person name="Ezra D."/>
            <person name="Gonzalez J."/>
            <person name="Henrissat B."/>
            <person name="Kuo A."/>
            <person name="Liang C."/>
            <person name="Lipzen A."/>
            <person name="Lutzoni F."/>
            <person name="Magnuson J."/>
            <person name="Mondo S."/>
            <person name="Nolan M."/>
            <person name="Ohm R."/>
            <person name="Pangilinan J."/>
            <person name="Park H.-J."/>
            <person name="Ramirez L."/>
            <person name="Alfaro M."/>
            <person name="Sun H."/>
            <person name="Tritt A."/>
            <person name="Yoshinaga Y."/>
            <person name="Zwiers L.-H."/>
            <person name="Turgeon B."/>
            <person name="Goodwin S."/>
            <person name="Spatafora J."/>
            <person name="Crous P."/>
            <person name="Grigoriev I."/>
        </authorList>
    </citation>
    <scope>NUCLEOTIDE SEQUENCE</scope>
    <source>
        <strain evidence="5">CBS 107.79</strain>
    </source>
</reference>
<dbReference type="InterPro" id="IPR016135">
    <property type="entry name" value="UBQ-conjugating_enzyme/RWD"/>
</dbReference>
<dbReference type="GO" id="GO:0061631">
    <property type="term" value="F:ubiquitin conjugating enzyme activity"/>
    <property type="evidence" value="ECO:0007669"/>
    <property type="project" value="TreeGrafter"/>
</dbReference>
<dbReference type="SMART" id="SM00212">
    <property type="entry name" value="UBCc"/>
    <property type="match status" value="1"/>
</dbReference>
<dbReference type="InterPro" id="IPR000608">
    <property type="entry name" value="UBC"/>
</dbReference>
<dbReference type="AlphaFoldDB" id="A0A6A5VRA5"/>
<organism evidence="5 6">
    <name type="scientific">Bimuria novae-zelandiae CBS 107.79</name>
    <dbReference type="NCBI Taxonomy" id="1447943"/>
    <lineage>
        <taxon>Eukaryota</taxon>
        <taxon>Fungi</taxon>
        <taxon>Dikarya</taxon>
        <taxon>Ascomycota</taxon>
        <taxon>Pezizomycotina</taxon>
        <taxon>Dothideomycetes</taxon>
        <taxon>Pleosporomycetidae</taxon>
        <taxon>Pleosporales</taxon>
        <taxon>Massarineae</taxon>
        <taxon>Didymosphaeriaceae</taxon>
        <taxon>Bimuria</taxon>
    </lineage>
</organism>
<evidence type="ECO:0000256" key="1">
    <source>
        <dbReference type="ARBA" id="ARBA00022679"/>
    </source>
</evidence>
<feature type="region of interest" description="Disordered" evidence="3">
    <location>
        <begin position="922"/>
        <end position="974"/>
    </location>
</feature>
<dbReference type="Pfam" id="PF00179">
    <property type="entry name" value="UQ_con"/>
    <property type="match status" value="1"/>
</dbReference>
<dbReference type="EMBL" id="ML976661">
    <property type="protein sequence ID" value="KAF1978222.1"/>
    <property type="molecule type" value="Genomic_DNA"/>
</dbReference>